<comment type="subunit">
    <text evidence="13">Interacts with EME1.</text>
</comment>
<keyword evidence="12 13" id="KW-0539">Nucleus</keyword>
<protein>
    <recommendedName>
        <fullName evidence="13">Crossover junction endonuclease MUS81</fullName>
        <ecNumber evidence="13">3.1.22.-</ecNumber>
    </recommendedName>
</protein>
<keyword evidence="9 13" id="KW-0460">Magnesium</keyword>
<dbReference type="GO" id="GO:0031573">
    <property type="term" value="P:mitotic intra-S DNA damage checkpoint signaling"/>
    <property type="evidence" value="ECO:0007669"/>
    <property type="project" value="TreeGrafter"/>
</dbReference>
<comment type="similarity">
    <text evidence="3 13">Belongs to the XPF family.</text>
</comment>
<dbReference type="CDD" id="cd20074">
    <property type="entry name" value="XPF_nuclease_Mus81"/>
    <property type="match status" value="1"/>
</dbReference>
<evidence type="ECO:0000256" key="4">
    <source>
        <dbReference type="ARBA" id="ARBA00022722"/>
    </source>
</evidence>
<keyword evidence="4 13" id="KW-0540">Nuclease</keyword>
<dbReference type="FunFam" id="1.10.150.110:FF:000001">
    <property type="entry name" value="Putative Crossover junction endonuclease MUS81"/>
    <property type="match status" value="1"/>
</dbReference>
<organism evidence="15 16">
    <name type="scientific">Frieseomelitta varia</name>
    <dbReference type="NCBI Taxonomy" id="561572"/>
    <lineage>
        <taxon>Eukaryota</taxon>
        <taxon>Metazoa</taxon>
        <taxon>Ecdysozoa</taxon>
        <taxon>Arthropoda</taxon>
        <taxon>Hexapoda</taxon>
        <taxon>Insecta</taxon>
        <taxon>Pterygota</taxon>
        <taxon>Neoptera</taxon>
        <taxon>Endopterygota</taxon>
        <taxon>Hymenoptera</taxon>
        <taxon>Apocrita</taxon>
        <taxon>Aculeata</taxon>
        <taxon>Apoidea</taxon>
        <taxon>Anthophila</taxon>
        <taxon>Apidae</taxon>
        <taxon>Frieseomelitta</taxon>
    </lineage>
</organism>
<evidence type="ECO:0000256" key="12">
    <source>
        <dbReference type="ARBA" id="ARBA00023242"/>
    </source>
</evidence>
<keyword evidence="7 13" id="KW-0227">DNA damage</keyword>
<name>A0A833RBL1_9HYME</name>
<accession>A0A833RBL1</accession>
<dbReference type="Proteomes" id="UP000655588">
    <property type="component" value="Unassembled WGS sequence"/>
</dbReference>
<evidence type="ECO:0000313" key="15">
    <source>
        <dbReference type="EMBL" id="KAF3420099.1"/>
    </source>
</evidence>
<keyword evidence="5 13" id="KW-0479">Metal-binding</keyword>
<dbReference type="PANTHER" id="PTHR13451">
    <property type="entry name" value="CLASS II CROSSOVER JUNCTION ENDONUCLEASE MUS81"/>
    <property type="match status" value="1"/>
</dbReference>
<dbReference type="GO" id="GO:0048476">
    <property type="term" value="C:Holliday junction resolvase complex"/>
    <property type="evidence" value="ECO:0007669"/>
    <property type="project" value="UniProtKB-UniRule"/>
</dbReference>
<evidence type="ECO:0000259" key="14">
    <source>
        <dbReference type="SMART" id="SM00891"/>
    </source>
</evidence>
<keyword evidence="8 13" id="KW-0378">Hydrolase</keyword>
<evidence type="ECO:0000256" key="10">
    <source>
        <dbReference type="ARBA" id="ARBA00023172"/>
    </source>
</evidence>
<evidence type="ECO:0000256" key="6">
    <source>
        <dbReference type="ARBA" id="ARBA00022759"/>
    </source>
</evidence>
<dbReference type="GO" id="GO:0003677">
    <property type="term" value="F:DNA binding"/>
    <property type="evidence" value="ECO:0007669"/>
    <property type="project" value="UniProtKB-UniRule"/>
</dbReference>
<dbReference type="Pfam" id="PF02732">
    <property type="entry name" value="ERCC4"/>
    <property type="match status" value="1"/>
</dbReference>
<dbReference type="GO" id="GO:0048257">
    <property type="term" value="F:3'-flap endonuclease activity"/>
    <property type="evidence" value="ECO:0007669"/>
    <property type="project" value="TreeGrafter"/>
</dbReference>
<dbReference type="GO" id="GO:0031297">
    <property type="term" value="P:replication fork processing"/>
    <property type="evidence" value="ECO:0007669"/>
    <property type="project" value="UniProtKB-ARBA"/>
</dbReference>
<keyword evidence="16" id="KW-1185">Reference proteome</keyword>
<evidence type="ECO:0000256" key="11">
    <source>
        <dbReference type="ARBA" id="ARBA00023204"/>
    </source>
</evidence>
<evidence type="ECO:0000256" key="5">
    <source>
        <dbReference type="ARBA" id="ARBA00022723"/>
    </source>
</evidence>
<dbReference type="Gene3D" id="3.40.50.10130">
    <property type="match status" value="1"/>
</dbReference>
<dbReference type="GO" id="GO:0005634">
    <property type="term" value="C:nucleus"/>
    <property type="evidence" value="ECO:0007669"/>
    <property type="project" value="UniProtKB-SubCell"/>
</dbReference>
<reference evidence="15" key="1">
    <citation type="submission" date="2019-11" db="EMBL/GenBank/DDBJ databases">
        <title>The nuclear and mitochondrial genomes of Frieseomelitta varia - a highly eusocial stingless bee (Meliponini) with a permanently sterile worker caste.</title>
        <authorList>
            <person name="Freitas F.C.P."/>
            <person name="Lourenco A.P."/>
            <person name="Nunes F.M.F."/>
            <person name="Paschoal A.R."/>
            <person name="Abreu F.C.P."/>
            <person name="Barbin F.O."/>
            <person name="Bataglia L."/>
            <person name="Cardoso-Junior C.A.M."/>
            <person name="Cervoni M.S."/>
            <person name="Silva S.R."/>
            <person name="Dalarmi F."/>
            <person name="Del Lama M.A."/>
            <person name="Depintor T.S."/>
            <person name="Ferreira K.M."/>
            <person name="Goria P.S."/>
            <person name="Jaskot M.C."/>
            <person name="Lago D.C."/>
            <person name="Luna-Lucena D."/>
            <person name="Moda L.M."/>
            <person name="Nascimento L."/>
            <person name="Pedrino M."/>
            <person name="Rabico F.O."/>
            <person name="Sanches F.C."/>
            <person name="Santos D.E."/>
            <person name="Santos C.G."/>
            <person name="Vieira J."/>
            <person name="Lopes T.F."/>
            <person name="Barchuk A.R."/>
            <person name="Hartfelder K."/>
            <person name="Simoes Z.L.P."/>
            <person name="Bitondi M.M.G."/>
            <person name="Pinheiro D.G."/>
        </authorList>
    </citation>
    <scope>NUCLEOTIDE SEQUENCE</scope>
    <source>
        <strain evidence="15">USP_RPSP 00005682</strain>
        <tissue evidence="15">Whole individual</tissue>
    </source>
</reference>
<comment type="caution">
    <text evidence="15">The sequence shown here is derived from an EMBL/GenBank/DDBJ whole genome shotgun (WGS) entry which is preliminary data.</text>
</comment>
<keyword evidence="11 13" id="KW-0234">DNA repair</keyword>
<dbReference type="InterPro" id="IPR033309">
    <property type="entry name" value="Mus81"/>
</dbReference>
<dbReference type="FunFam" id="3.40.50.10130:FF:000003">
    <property type="entry name" value="Crossover junction endonuclease MUS81"/>
    <property type="match status" value="1"/>
</dbReference>
<dbReference type="InterPro" id="IPR042530">
    <property type="entry name" value="EME1/EME2_C"/>
</dbReference>
<dbReference type="Gene3D" id="1.10.150.110">
    <property type="entry name" value="DNA polymerase beta, N-terminal domain-like"/>
    <property type="match status" value="1"/>
</dbReference>
<dbReference type="SUPFAM" id="SSF52980">
    <property type="entry name" value="Restriction endonuclease-like"/>
    <property type="match status" value="1"/>
</dbReference>
<dbReference type="InterPro" id="IPR010996">
    <property type="entry name" value="HHH_MUS81"/>
</dbReference>
<dbReference type="InterPro" id="IPR011335">
    <property type="entry name" value="Restrct_endonuc-II-like"/>
</dbReference>
<dbReference type="GO" id="GO:0046872">
    <property type="term" value="F:metal ion binding"/>
    <property type="evidence" value="ECO:0007669"/>
    <property type="project" value="UniProtKB-UniRule"/>
</dbReference>
<dbReference type="AlphaFoldDB" id="A0A833RBL1"/>
<dbReference type="EMBL" id="WNWW01001002">
    <property type="protein sequence ID" value="KAF3420099.1"/>
    <property type="molecule type" value="Genomic_DNA"/>
</dbReference>
<evidence type="ECO:0000256" key="2">
    <source>
        <dbReference type="ARBA" id="ARBA00004123"/>
    </source>
</evidence>
<keyword evidence="6 13" id="KW-0255">Endonuclease</keyword>
<evidence type="ECO:0000256" key="1">
    <source>
        <dbReference type="ARBA" id="ARBA00001946"/>
    </source>
</evidence>
<dbReference type="InterPro" id="IPR006166">
    <property type="entry name" value="ERCC4_domain"/>
</dbReference>
<dbReference type="GO" id="GO:0008821">
    <property type="term" value="F:crossover junction DNA endonuclease activity"/>
    <property type="evidence" value="ECO:0007669"/>
    <property type="project" value="UniProtKB-UniRule"/>
</dbReference>
<dbReference type="GO" id="GO:0000712">
    <property type="term" value="P:resolution of meiotic recombination intermediates"/>
    <property type="evidence" value="ECO:0007669"/>
    <property type="project" value="TreeGrafter"/>
</dbReference>
<evidence type="ECO:0000256" key="9">
    <source>
        <dbReference type="ARBA" id="ARBA00022842"/>
    </source>
</evidence>
<dbReference type="EC" id="3.1.22.-" evidence="13"/>
<dbReference type="InterPro" id="IPR027421">
    <property type="entry name" value="DNA_pol_lamdba_lyase_dom_sf"/>
</dbReference>
<proteinExistence type="inferred from homology"/>
<dbReference type="PANTHER" id="PTHR13451:SF0">
    <property type="entry name" value="CROSSOVER JUNCTION ENDONUCLEASE MUS81"/>
    <property type="match status" value="1"/>
</dbReference>
<sequence>MKRIKLKPRNPNPLFEFWLEEWRKEAASRNSDLQYHFSKALAALKKYPLPLKSGKDCIILQHFGTKLCSMLDRKLKEYKAQNNDSTSVNDVCEHCSCNEQSVFKEKYRSQQIIVDADLVSEETELVTFDDLNLSSWNVENYAALLILYKKTQECVLEVNDECYNLLGYIAEVNLLSEIRQLCGHATKTSISNLFENGLISMIGAPIRYNLTDRGINISKLICKITTTDIKTLNSFEALNQIQISLKTLITQKPKLIKDSTNLNNKYENMQVFTQGAKDIETKNLNKPSKIYKSKSAEIITIENHEQQLDKNFIKQKSKKNNICPKIVQEEMKNIKDINHVHNLQNNEMDFINDIQKNIYLESSNFDVILLVDTQETAGSRTKPQHDATIMELTKLGVLFEIRHLKVGDFAWIARCRKNENNELILPYIIERKRIDDLSASITDGRFHEQKFRLKQSGITNLIYIIEEYEKGQRLTIPHSSLMQASINTLIQDGFSVKYTKNHKDSMFYLSSITRILIKTFKLLNLEKNLIGCKKEVVTQTNISNNTCNFMVFEEFNKAASKQKVFKVNEMFVRQLLQLKGMSIDKALAIVEHYSTPRLLIEAFRESGELLLANIEFGDKKRLIGPIISKTIYQLYMKKDLN</sequence>
<dbReference type="Pfam" id="PF14716">
    <property type="entry name" value="HHH_8"/>
    <property type="match status" value="1"/>
</dbReference>
<evidence type="ECO:0000256" key="13">
    <source>
        <dbReference type="RuleBase" id="RU369042"/>
    </source>
</evidence>
<dbReference type="InterPro" id="IPR047416">
    <property type="entry name" value="XPF_nuclease_Mus81"/>
</dbReference>
<evidence type="ECO:0000256" key="8">
    <source>
        <dbReference type="ARBA" id="ARBA00022801"/>
    </source>
</evidence>
<comment type="function">
    <text evidence="13">Interacts with EME1 to form a DNA structure-specific endonuclease with substrate preference for branched DNA structures with a 5'-end at the branch nick. Typical substrates include 3'-flap structures, D-loops, replication forks and nicked Holliday junctions. May be required in mitosis for the processing of stalled or collapsed replication fork intermediates. May be required in meiosis for the repair of meiosis-specific double strand breaks subsequent to single-end invasion (SEI).</text>
</comment>
<dbReference type="GO" id="GO:0000727">
    <property type="term" value="P:double-strand break repair via break-induced replication"/>
    <property type="evidence" value="ECO:0007669"/>
    <property type="project" value="UniProtKB-UniRule"/>
</dbReference>
<keyword evidence="10 13" id="KW-0233">DNA recombination</keyword>
<dbReference type="SMART" id="SM00891">
    <property type="entry name" value="ERCC4"/>
    <property type="match status" value="1"/>
</dbReference>
<evidence type="ECO:0000313" key="16">
    <source>
        <dbReference type="Proteomes" id="UP000655588"/>
    </source>
</evidence>
<gene>
    <name evidence="15" type="ORF">E2986_07332</name>
</gene>
<dbReference type="Gene3D" id="1.10.150.670">
    <property type="entry name" value="Crossover junction endonuclease EME1, DNA-binding domain"/>
    <property type="match status" value="1"/>
</dbReference>
<comment type="subcellular location">
    <subcellularLocation>
        <location evidence="2 13">Nucleus</location>
    </subcellularLocation>
</comment>
<feature type="domain" description="ERCC4" evidence="14">
    <location>
        <begin position="368"/>
        <end position="469"/>
    </location>
</feature>
<dbReference type="Pfam" id="PF21292">
    <property type="entry name" value="EME1-MUS81_C"/>
    <property type="match status" value="1"/>
</dbReference>
<evidence type="ECO:0000256" key="7">
    <source>
        <dbReference type="ARBA" id="ARBA00022763"/>
    </source>
</evidence>
<dbReference type="SUPFAM" id="SSF47802">
    <property type="entry name" value="DNA polymerase beta, N-terminal domain-like"/>
    <property type="match status" value="1"/>
</dbReference>
<comment type="cofactor">
    <cofactor evidence="1 13">
        <name>Mg(2+)</name>
        <dbReference type="ChEBI" id="CHEBI:18420"/>
    </cofactor>
</comment>
<evidence type="ECO:0000256" key="3">
    <source>
        <dbReference type="ARBA" id="ARBA00010015"/>
    </source>
</evidence>
<dbReference type="GO" id="GO:0006308">
    <property type="term" value="P:DNA catabolic process"/>
    <property type="evidence" value="ECO:0007669"/>
    <property type="project" value="UniProtKB-UniRule"/>
</dbReference>